<gene>
    <name evidence="6 9" type="primary">mtnN</name>
    <name evidence="9" type="ORF">BTBSAS_110037</name>
    <name evidence="8" type="ORF">CNY62_10045</name>
</gene>
<dbReference type="HAMAP" id="MF_01684">
    <property type="entry name" value="Salvage_MtnN"/>
    <property type="match status" value="1"/>
</dbReference>
<dbReference type="NCBIfam" id="TIGR01704">
    <property type="entry name" value="MTA_SAH-Nsdase"/>
    <property type="match status" value="1"/>
</dbReference>
<comment type="pathway">
    <text evidence="1 6">Amino-acid biosynthesis; L-methionine biosynthesis via salvage pathway; S-methyl-5-thio-alpha-D-ribose 1-phosphate from S-methyl-5'-thioadenosine (hydrolase route): step 1/2.</text>
</comment>
<evidence type="ECO:0000256" key="4">
    <source>
        <dbReference type="ARBA" id="ARBA00023167"/>
    </source>
</evidence>
<feature type="active site" description="Proton acceptor" evidence="6">
    <location>
        <position position="12"/>
    </location>
</feature>
<dbReference type="Pfam" id="PF01048">
    <property type="entry name" value="PNP_UDP_1"/>
    <property type="match status" value="1"/>
</dbReference>
<name>A0A1D2L038_BROTH</name>
<comment type="catalytic activity">
    <reaction evidence="6">
        <text>S-methyl-5'-thioadenosine + H2O = 5-(methylsulfanyl)-D-ribose + adenine</text>
        <dbReference type="Rhea" id="RHEA:13617"/>
        <dbReference type="ChEBI" id="CHEBI:15377"/>
        <dbReference type="ChEBI" id="CHEBI:16708"/>
        <dbReference type="ChEBI" id="CHEBI:17509"/>
        <dbReference type="ChEBI" id="CHEBI:78440"/>
        <dbReference type="EC" id="3.2.2.9"/>
    </reaction>
</comment>
<comment type="function">
    <text evidence="6">Catalyzes the irreversible cleavage of the glycosidic bond in both 5'-methylthioadenosine (MTA) and S-adenosylhomocysteine (SAH/AdoHcy) to adenine and the corresponding thioribose, 5'-methylthioribose and S-ribosylhomocysteine, respectively. Also cleaves 5'-deoxyadenosine, a toxic by-product of radical S-adenosylmethionine (SAM) enzymes, into 5-deoxyribose and adenine.</text>
</comment>
<feature type="domain" description="Nucleoside phosphorylase" evidence="7">
    <location>
        <begin position="2"/>
        <end position="228"/>
    </location>
</feature>
<dbReference type="GO" id="GO:0019284">
    <property type="term" value="P:L-methionine salvage from S-adenosylmethionine"/>
    <property type="evidence" value="ECO:0007669"/>
    <property type="project" value="TreeGrafter"/>
</dbReference>
<organism evidence="8 10">
    <name type="scientific">Brochothrix thermosphacta</name>
    <name type="common">Microbacterium thermosphactum</name>
    <dbReference type="NCBI Taxonomy" id="2756"/>
    <lineage>
        <taxon>Bacteria</taxon>
        <taxon>Bacillati</taxon>
        <taxon>Bacillota</taxon>
        <taxon>Bacilli</taxon>
        <taxon>Bacillales</taxon>
        <taxon>Listeriaceae</taxon>
        <taxon>Brochothrix</taxon>
    </lineage>
</organism>
<dbReference type="InterPro" id="IPR035994">
    <property type="entry name" value="Nucleoside_phosphorylase_sf"/>
</dbReference>
<dbReference type="GO" id="GO:0009164">
    <property type="term" value="P:nucleoside catabolic process"/>
    <property type="evidence" value="ECO:0007669"/>
    <property type="project" value="InterPro"/>
</dbReference>
<dbReference type="EC" id="3.2.2.9" evidence="6"/>
<evidence type="ECO:0000256" key="5">
    <source>
        <dbReference type="ARBA" id="ARBA00050313"/>
    </source>
</evidence>
<comment type="catalytic activity">
    <reaction evidence="5">
        <text>5'-deoxyadenosine + H2O = 5-deoxy-D-ribose + adenine</text>
        <dbReference type="Rhea" id="RHEA:29859"/>
        <dbReference type="ChEBI" id="CHEBI:15377"/>
        <dbReference type="ChEBI" id="CHEBI:16708"/>
        <dbReference type="ChEBI" id="CHEBI:17319"/>
        <dbReference type="ChEBI" id="CHEBI:149540"/>
        <dbReference type="EC" id="3.2.2.9"/>
    </reaction>
    <physiologicalReaction direction="left-to-right" evidence="5">
        <dbReference type="Rhea" id="RHEA:29860"/>
    </physiologicalReaction>
</comment>
<accession>A0A1D2L038</accession>
<dbReference type="SUPFAM" id="SSF53167">
    <property type="entry name" value="Purine and uridine phosphorylases"/>
    <property type="match status" value="1"/>
</dbReference>
<dbReference type="InterPro" id="IPR010049">
    <property type="entry name" value="MTA_SAH_Nsdase"/>
</dbReference>
<feature type="binding site" evidence="6">
    <location>
        <position position="78"/>
    </location>
    <ligand>
        <name>substrate</name>
    </ligand>
</feature>
<dbReference type="AlphaFoldDB" id="A0A1D2L038"/>
<dbReference type="GO" id="GO:0008930">
    <property type="term" value="F:methylthioadenosine nucleosidase activity"/>
    <property type="evidence" value="ECO:0007669"/>
    <property type="project" value="UniProtKB-UniRule"/>
</dbReference>
<reference evidence="9" key="2">
    <citation type="submission" date="2018-04" db="EMBL/GenBank/DDBJ databases">
        <authorList>
            <person name="Go L.Y."/>
            <person name="Mitchell J.A."/>
        </authorList>
    </citation>
    <scope>NUCLEOTIDE SEQUENCE</scope>
    <source>
        <strain evidence="9">BSAS1 3</strain>
    </source>
</reference>
<keyword evidence="2 6" id="KW-0028">Amino-acid biosynthesis</keyword>
<sequence>MKFGIIGAMQEEVELLKGMLVDREEHQIANGLFYTGQLEGRDVVLLQSGIGKVNAALTTSILIDRFSPDVVINTGSAGGLDTNLNVGDVVLAKQLTYGDADATAFGYSYGQVPQMPAFYEPEAELQSKVLALLKAISTDYQVVEGLILTNDSFIHRPDQREHLLAHFPNAQASEMEATAIAQTAFQFKIPSIVIRSLSDIAGKESSMTYEEFLPLAAENSARIVKTIVTELN</sequence>
<evidence type="ECO:0000313" key="11">
    <source>
        <dbReference type="Proteomes" id="UP000270190"/>
    </source>
</evidence>
<keyword evidence="3 6" id="KW-0378">Hydrolase</keyword>
<dbReference type="FunFam" id="3.40.50.1580:FF:000001">
    <property type="entry name" value="MTA/SAH nucleosidase family protein"/>
    <property type="match status" value="1"/>
</dbReference>
<evidence type="ECO:0000259" key="7">
    <source>
        <dbReference type="Pfam" id="PF01048"/>
    </source>
</evidence>
<dbReference type="GO" id="GO:0005829">
    <property type="term" value="C:cytosol"/>
    <property type="evidence" value="ECO:0007669"/>
    <property type="project" value="TreeGrafter"/>
</dbReference>
<reference evidence="8 10" key="1">
    <citation type="submission" date="2017-09" db="EMBL/GenBank/DDBJ databases">
        <title>Complete Genome Sequences of Two Strains of the Meat Spoilage Bacterium Brochothrix thermosphacta Isolated from Ground Chicken.</title>
        <authorList>
            <person name="Paoli G.C."/>
            <person name="Wijey C."/>
            <person name="Chen C.-Y."/>
            <person name="Nguyen L."/>
            <person name="Yan X."/>
            <person name="Irwin P.L."/>
        </authorList>
    </citation>
    <scope>NUCLEOTIDE SEQUENCE [LARGE SCALE GENOMIC DNA]</scope>
    <source>
        <strain evidence="8 10">BI</strain>
    </source>
</reference>
<dbReference type="UniPathway" id="UPA00904">
    <property type="reaction ID" value="UER00871"/>
</dbReference>
<evidence type="ECO:0000313" key="9">
    <source>
        <dbReference type="EMBL" id="SPP26688.1"/>
    </source>
</evidence>
<dbReference type="Proteomes" id="UP000270190">
    <property type="component" value="Unassembled WGS sequence"/>
</dbReference>
<dbReference type="GO" id="GO:0019509">
    <property type="term" value="P:L-methionine salvage from methylthioadenosine"/>
    <property type="evidence" value="ECO:0007669"/>
    <property type="project" value="UniProtKB-UniRule"/>
</dbReference>
<dbReference type="Gene3D" id="3.40.50.1580">
    <property type="entry name" value="Nucleoside phosphorylase domain"/>
    <property type="match status" value="1"/>
</dbReference>
<dbReference type="GO" id="GO:0008782">
    <property type="term" value="F:adenosylhomocysteine nucleosidase activity"/>
    <property type="evidence" value="ECO:0007669"/>
    <property type="project" value="UniProtKB-UniRule"/>
</dbReference>
<dbReference type="EMBL" id="OUNC01000003">
    <property type="protein sequence ID" value="SPP26688.1"/>
    <property type="molecule type" value="Genomic_DNA"/>
</dbReference>
<evidence type="ECO:0000256" key="6">
    <source>
        <dbReference type="HAMAP-Rule" id="MF_01684"/>
    </source>
</evidence>
<evidence type="ECO:0000313" key="8">
    <source>
        <dbReference type="EMBL" id="ATF26698.1"/>
    </source>
</evidence>
<dbReference type="PANTHER" id="PTHR46832">
    <property type="entry name" value="5'-METHYLTHIOADENOSINE/S-ADENOSYLHOMOCYSTEINE NUCLEOSIDASE"/>
    <property type="match status" value="1"/>
</dbReference>
<dbReference type="EMBL" id="CP023483">
    <property type="protein sequence ID" value="ATF26698.1"/>
    <property type="molecule type" value="Genomic_DNA"/>
</dbReference>
<feature type="active site" description="Proton donor" evidence="6">
    <location>
        <position position="199"/>
    </location>
</feature>
<dbReference type="NCBIfam" id="NF004079">
    <property type="entry name" value="PRK05584.1"/>
    <property type="match status" value="1"/>
</dbReference>
<evidence type="ECO:0000313" key="10">
    <source>
        <dbReference type="Proteomes" id="UP000243591"/>
    </source>
</evidence>
<protein>
    <recommendedName>
        <fullName evidence="6">5'-methylthioadenosine/S-adenosylhomocysteine nucleosidase</fullName>
        <shortName evidence="6">MTA/SAH nucleosidase</shortName>
        <shortName evidence="6">MTAN</shortName>
        <ecNumber evidence="6">3.2.2.9</ecNumber>
    </recommendedName>
    <alternativeName>
        <fullName evidence="6">5'-deoxyadenosine nucleosidase</fullName>
        <shortName evidence="6">DOA nucleosidase</shortName>
        <shortName evidence="6">dAdo nucleosidase</shortName>
    </alternativeName>
    <alternativeName>
        <fullName evidence="6">5'-methylthioadenosine nucleosidase</fullName>
        <shortName evidence="6">MTA nucleosidase</shortName>
    </alternativeName>
    <alternativeName>
        <fullName evidence="6">S-adenosylhomocysteine nucleosidase</fullName>
        <shortName evidence="6">AdoHcy nucleosidase</shortName>
        <shortName evidence="6">SAH nucleosidase</shortName>
        <shortName evidence="6">SRH nucleosidase</shortName>
    </alternativeName>
</protein>
<dbReference type="RefSeq" id="WP_029091236.1">
    <property type="nucleotide sequence ID" value="NZ_CBCPIX010000004.1"/>
</dbReference>
<comment type="similarity">
    <text evidence="6">Belongs to the PNP/UDP phosphorylase family. MtnN subfamily.</text>
</comment>
<dbReference type="InterPro" id="IPR000845">
    <property type="entry name" value="Nucleoside_phosphorylase_d"/>
</dbReference>
<evidence type="ECO:0000256" key="2">
    <source>
        <dbReference type="ARBA" id="ARBA00022605"/>
    </source>
</evidence>
<keyword evidence="10" id="KW-1185">Reference proteome</keyword>
<proteinExistence type="inferred from homology"/>
<dbReference type="CDD" id="cd09008">
    <property type="entry name" value="MTAN"/>
    <property type="match status" value="1"/>
</dbReference>
<dbReference type="GeneID" id="66536584"/>
<feature type="binding site" evidence="6">
    <location>
        <position position="154"/>
    </location>
    <ligand>
        <name>substrate</name>
    </ligand>
</feature>
<dbReference type="STRING" id="2756.BFR44_10770"/>
<evidence type="ECO:0000256" key="1">
    <source>
        <dbReference type="ARBA" id="ARBA00004945"/>
    </source>
</evidence>
<comment type="catalytic activity">
    <reaction evidence="6">
        <text>S-adenosyl-L-homocysteine + H2O = S-(5-deoxy-D-ribos-5-yl)-L-homocysteine + adenine</text>
        <dbReference type="Rhea" id="RHEA:17805"/>
        <dbReference type="ChEBI" id="CHEBI:15377"/>
        <dbReference type="ChEBI" id="CHEBI:16708"/>
        <dbReference type="ChEBI" id="CHEBI:57856"/>
        <dbReference type="ChEBI" id="CHEBI:58195"/>
        <dbReference type="EC" id="3.2.2.9"/>
    </reaction>
</comment>
<evidence type="ECO:0000256" key="3">
    <source>
        <dbReference type="ARBA" id="ARBA00022801"/>
    </source>
</evidence>
<feature type="binding site" evidence="6">
    <location>
        <begin position="175"/>
        <end position="176"/>
    </location>
    <ligand>
        <name>substrate</name>
    </ligand>
</feature>
<dbReference type="PANTHER" id="PTHR46832:SF1">
    <property type="entry name" value="5'-METHYLTHIOADENOSINE_S-ADENOSYLHOMOCYSTEINE NUCLEOSIDASE"/>
    <property type="match status" value="1"/>
</dbReference>
<keyword evidence="8" id="KW-0326">Glycosidase</keyword>
<reference evidence="11" key="3">
    <citation type="submission" date="2018-04" db="EMBL/GenBank/DDBJ databases">
        <authorList>
            <person name="Illikoud N."/>
        </authorList>
    </citation>
    <scope>NUCLEOTIDE SEQUENCE [LARGE SCALE GENOMIC DNA]</scope>
</reference>
<dbReference type="OrthoDB" id="9792278at2"/>
<dbReference type="Proteomes" id="UP000243591">
    <property type="component" value="Chromosome"/>
</dbReference>
<dbReference type="KEGG" id="bths:CNY62_10045"/>
<keyword evidence="4 6" id="KW-0486">Methionine biosynthesis</keyword>